<feature type="domain" description="O-methyltransferase dimerisation" evidence="5">
    <location>
        <begin position="25"/>
        <end position="117"/>
    </location>
</feature>
<dbReference type="GO" id="GO:0032259">
    <property type="term" value="P:methylation"/>
    <property type="evidence" value="ECO:0000318"/>
    <property type="project" value="GO_Central"/>
</dbReference>
<evidence type="ECO:0008006" key="8">
    <source>
        <dbReference type="Google" id="ProtNLM"/>
    </source>
</evidence>
<keyword evidence="2" id="KW-0808">Transferase</keyword>
<evidence type="ECO:0000313" key="7">
    <source>
        <dbReference type="Proteomes" id="UP000027120"/>
    </source>
</evidence>
<name>A0A067FHN7_CITSI</name>
<dbReference type="InterPro" id="IPR016461">
    <property type="entry name" value="COMT-like"/>
</dbReference>
<evidence type="ECO:0000259" key="5">
    <source>
        <dbReference type="Pfam" id="PF08100"/>
    </source>
</evidence>
<dbReference type="Pfam" id="PF08100">
    <property type="entry name" value="Dimerisation"/>
    <property type="match status" value="1"/>
</dbReference>
<dbReference type="Gene3D" id="3.40.50.150">
    <property type="entry name" value="Vaccinia Virus protein VP39"/>
    <property type="match status" value="1"/>
</dbReference>
<dbReference type="InterPro" id="IPR036388">
    <property type="entry name" value="WH-like_DNA-bd_sf"/>
</dbReference>
<dbReference type="STRING" id="2711.A0A067FHN7"/>
<dbReference type="InterPro" id="IPR036390">
    <property type="entry name" value="WH_DNA-bd_sf"/>
</dbReference>
<dbReference type="PaxDb" id="2711-XP_006492698.1"/>
<feature type="domain" description="O-methyltransferase C-terminal" evidence="4">
    <location>
        <begin position="140"/>
        <end position="266"/>
    </location>
</feature>
<proteinExistence type="predicted"/>
<dbReference type="PROSITE" id="PS51683">
    <property type="entry name" value="SAM_OMT_II"/>
    <property type="match status" value="1"/>
</dbReference>
<evidence type="ECO:0000256" key="1">
    <source>
        <dbReference type="ARBA" id="ARBA00022603"/>
    </source>
</evidence>
<dbReference type="Gene3D" id="1.10.10.10">
    <property type="entry name" value="Winged helix-like DNA-binding domain superfamily/Winged helix DNA-binding domain"/>
    <property type="match status" value="1"/>
</dbReference>
<dbReference type="AlphaFoldDB" id="A0A067FHN7"/>
<dbReference type="SMR" id="A0A067FHN7"/>
<dbReference type="InterPro" id="IPR029063">
    <property type="entry name" value="SAM-dependent_MTases_sf"/>
</dbReference>
<evidence type="ECO:0000259" key="4">
    <source>
        <dbReference type="Pfam" id="PF00891"/>
    </source>
</evidence>
<sequence>MGSLQDDHQVMLKPARDEQDFLLAMELASGAVLPMTIKSATELGLLEIMAKASPTQLSSSEIASQLPTNNKKAPIILDRMLRLLASYSFLTCNLVSNKDGSVQRLYGLTPVSKYFVPNKDGVSLAPTLLIIQDQVNMDSWSCAKDALLEGSVPFMKAHNGMDGFAAAAKDERINNLFNQSMHNHTTIVMKEILEIYKGFEGLNQLVDVAGGLGANLKSIVSKYPQLRGINFDLPHVLKHAPSCPGVEHVGGDMFVEVPKGQAIFMK</sequence>
<dbReference type="eggNOG" id="KOG3178">
    <property type="taxonomic scope" value="Eukaryota"/>
</dbReference>
<protein>
    <recommendedName>
        <fullName evidence="8">O-methyltransferase domain-containing protein</fullName>
    </recommendedName>
</protein>
<dbReference type="SUPFAM" id="SSF53335">
    <property type="entry name" value="S-adenosyl-L-methionine-dependent methyltransferases"/>
    <property type="match status" value="1"/>
</dbReference>
<dbReference type="SUPFAM" id="SSF46785">
    <property type="entry name" value="Winged helix' DNA-binding domain"/>
    <property type="match status" value="1"/>
</dbReference>
<accession>A0A067FHN7</accession>
<dbReference type="GO" id="GO:0008171">
    <property type="term" value="F:O-methyltransferase activity"/>
    <property type="evidence" value="ECO:0000318"/>
    <property type="project" value="GO_Central"/>
</dbReference>
<dbReference type="Pfam" id="PF00891">
    <property type="entry name" value="Methyltransf_2"/>
    <property type="match status" value="1"/>
</dbReference>
<reference evidence="6 7" key="1">
    <citation type="submission" date="2014-04" db="EMBL/GenBank/DDBJ databases">
        <authorList>
            <consortium name="International Citrus Genome Consortium"/>
            <person name="Gmitter F."/>
            <person name="Chen C."/>
            <person name="Farmerie W."/>
            <person name="Harkins T."/>
            <person name="Desany B."/>
            <person name="Mohiuddin M."/>
            <person name="Kodira C."/>
            <person name="Borodovsky M."/>
            <person name="Lomsadze A."/>
            <person name="Burns P."/>
            <person name="Jenkins J."/>
            <person name="Prochnik S."/>
            <person name="Shu S."/>
            <person name="Chapman J."/>
            <person name="Pitluck S."/>
            <person name="Schmutz J."/>
            <person name="Rokhsar D."/>
        </authorList>
    </citation>
    <scope>NUCLEOTIDE SEQUENCE</scope>
</reference>
<evidence type="ECO:0000256" key="3">
    <source>
        <dbReference type="ARBA" id="ARBA00022691"/>
    </source>
</evidence>
<dbReference type="GO" id="GO:0008757">
    <property type="term" value="F:S-adenosylmethionine-dependent methyltransferase activity"/>
    <property type="evidence" value="ECO:0000318"/>
    <property type="project" value="GO_Central"/>
</dbReference>
<evidence type="ECO:0000313" key="6">
    <source>
        <dbReference type="EMBL" id="KDO62977.1"/>
    </source>
</evidence>
<keyword evidence="7" id="KW-1185">Reference proteome</keyword>
<gene>
    <name evidence="6" type="ORF">CISIN_1g046424mg</name>
</gene>
<dbReference type="FunFam" id="1.10.10.10:FF:000357">
    <property type="entry name" value="Caffeic acid 3-O-methyltransferase"/>
    <property type="match status" value="1"/>
</dbReference>
<dbReference type="EMBL" id="KK784915">
    <property type="protein sequence ID" value="KDO62977.1"/>
    <property type="molecule type" value="Genomic_DNA"/>
</dbReference>
<keyword evidence="3" id="KW-0949">S-adenosyl-L-methionine</keyword>
<evidence type="ECO:0000256" key="2">
    <source>
        <dbReference type="ARBA" id="ARBA00022679"/>
    </source>
</evidence>
<dbReference type="InterPro" id="IPR012967">
    <property type="entry name" value="COMT_dimerisation"/>
</dbReference>
<dbReference type="GO" id="GO:0046983">
    <property type="term" value="F:protein dimerization activity"/>
    <property type="evidence" value="ECO:0007669"/>
    <property type="project" value="InterPro"/>
</dbReference>
<feature type="non-terminal residue" evidence="6">
    <location>
        <position position="266"/>
    </location>
</feature>
<organism evidence="6 7">
    <name type="scientific">Citrus sinensis</name>
    <name type="common">Sweet orange</name>
    <name type="synonym">Citrus aurantium var. sinensis</name>
    <dbReference type="NCBI Taxonomy" id="2711"/>
    <lineage>
        <taxon>Eukaryota</taxon>
        <taxon>Viridiplantae</taxon>
        <taxon>Streptophyta</taxon>
        <taxon>Embryophyta</taxon>
        <taxon>Tracheophyta</taxon>
        <taxon>Spermatophyta</taxon>
        <taxon>Magnoliopsida</taxon>
        <taxon>eudicotyledons</taxon>
        <taxon>Gunneridae</taxon>
        <taxon>Pentapetalae</taxon>
        <taxon>rosids</taxon>
        <taxon>malvids</taxon>
        <taxon>Sapindales</taxon>
        <taxon>Rutaceae</taxon>
        <taxon>Aurantioideae</taxon>
        <taxon>Citrus</taxon>
    </lineage>
</organism>
<dbReference type="PANTHER" id="PTHR11746">
    <property type="entry name" value="O-METHYLTRANSFERASE"/>
    <property type="match status" value="1"/>
</dbReference>
<dbReference type="Proteomes" id="UP000027120">
    <property type="component" value="Unassembled WGS sequence"/>
</dbReference>
<keyword evidence="1" id="KW-0489">Methyltransferase</keyword>
<dbReference type="InterPro" id="IPR001077">
    <property type="entry name" value="COMT_C"/>
</dbReference>